<name>A0A255ZRL4_9FLAO</name>
<accession>A0A255ZRL4</accession>
<dbReference type="EMBL" id="NOXX01000202">
    <property type="protein sequence ID" value="OYQ43525.1"/>
    <property type="molecule type" value="Genomic_DNA"/>
</dbReference>
<sequence length="350" mass="39751">MINQPLIDCFQEVIATKENFAFWRYPKESSISFVSNMKQNDCFSDEKAAFYFQRFAPDSNSVYLFDTSLVRKFELESVAFSVADIAFTSEDRSVFETQVEQGIQRIAEGRLTKIVLSRKVSTEIDLNLIDSYIHMCLTYPAAFCYLFYTAEIGFWMGASPELFCEVSDGTATSMSLAGTRFATDYQPFLDKEFREQEFVTQFISSKLADLVYRVRVSDRTEIQAGNLIHLQTIISGRLLEHATLNQLIAALHPTPAVCGLPQQKAFQAISEIEKYDRSFYTGVVGVVNGVQQNKINARLYVNLRCMNYRDQQTTLYAGCGIVADSNPPAEFEETEQKFKTIKRILVANNS</sequence>
<comment type="caution">
    <text evidence="2">The sequence shown here is derived from an EMBL/GenBank/DDBJ whole genome shotgun (WGS) entry which is preliminary data.</text>
</comment>
<dbReference type="Proteomes" id="UP000216035">
    <property type="component" value="Unassembled WGS sequence"/>
</dbReference>
<feature type="domain" description="Chorismate-utilising enzyme C-terminal" evidence="1">
    <location>
        <begin position="92"/>
        <end position="337"/>
    </location>
</feature>
<dbReference type="AlphaFoldDB" id="A0A255ZRL4"/>
<evidence type="ECO:0000313" key="3">
    <source>
        <dbReference type="Proteomes" id="UP000216035"/>
    </source>
</evidence>
<protein>
    <recommendedName>
        <fullName evidence="1">Chorismate-utilising enzyme C-terminal domain-containing protein</fullName>
    </recommendedName>
</protein>
<organism evidence="2 3">
    <name type="scientific">Flavobacterium aurantiibacter</name>
    <dbReference type="NCBI Taxonomy" id="2023067"/>
    <lineage>
        <taxon>Bacteria</taxon>
        <taxon>Pseudomonadati</taxon>
        <taxon>Bacteroidota</taxon>
        <taxon>Flavobacteriia</taxon>
        <taxon>Flavobacteriales</taxon>
        <taxon>Flavobacteriaceae</taxon>
        <taxon>Flavobacterium</taxon>
    </lineage>
</organism>
<dbReference type="OrthoDB" id="9806579at2"/>
<keyword evidence="3" id="KW-1185">Reference proteome</keyword>
<dbReference type="InterPro" id="IPR005801">
    <property type="entry name" value="ADC_synthase"/>
</dbReference>
<evidence type="ECO:0000259" key="1">
    <source>
        <dbReference type="Pfam" id="PF00425"/>
    </source>
</evidence>
<reference evidence="2 3" key="1">
    <citation type="submission" date="2017-07" db="EMBL/GenBank/DDBJ databases">
        <title>Flavobacterium cyanobacteriorum sp. nov., isolated from cyanobacterial aggregates in a eutrophic lake.</title>
        <authorList>
            <person name="Cai H."/>
        </authorList>
    </citation>
    <scope>NUCLEOTIDE SEQUENCE [LARGE SCALE GENOMIC DNA]</scope>
    <source>
        <strain evidence="2 3">TH167</strain>
    </source>
</reference>
<dbReference type="SUPFAM" id="SSF56322">
    <property type="entry name" value="ADC synthase"/>
    <property type="match status" value="1"/>
</dbReference>
<proteinExistence type="predicted"/>
<dbReference type="RefSeq" id="WP_094486599.1">
    <property type="nucleotide sequence ID" value="NZ_NOXX01000202.1"/>
</dbReference>
<dbReference type="Pfam" id="PF00425">
    <property type="entry name" value="Chorismate_bind"/>
    <property type="match status" value="1"/>
</dbReference>
<dbReference type="PANTHER" id="PTHR42839">
    <property type="entry name" value="ISOCHORISMATE SYNTHASE ENTC"/>
    <property type="match status" value="1"/>
</dbReference>
<dbReference type="InterPro" id="IPR015890">
    <property type="entry name" value="Chorismate_C"/>
</dbReference>
<dbReference type="Gene3D" id="3.60.120.10">
    <property type="entry name" value="Anthranilate synthase"/>
    <property type="match status" value="1"/>
</dbReference>
<dbReference type="PANTHER" id="PTHR42839:SF2">
    <property type="entry name" value="ISOCHORISMATE SYNTHASE ENTC"/>
    <property type="match status" value="1"/>
</dbReference>
<gene>
    <name evidence="2" type="ORF">CHX27_09790</name>
</gene>
<evidence type="ECO:0000313" key="2">
    <source>
        <dbReference type="EMBL" id="OYQ43525.1"/>
    </source>
</evidence>